<accession>A0ACC1CSB9</accession>
<keyword evidence="2" id="KW-1185">Reference proteome</keyword>
<gene>
    <name evidence="1" type="ORF">K1T71_009649</name>
</gene>
<evidence type="ECO:0000313" key="1">
    <source>
        <dbReference type="EMBL" id="KAJ0174541.1"/>
    </source>
</evidence>
<dbReference type="Proteomes" id="UP000824533">
    <property type="component" value="Linkage Group LG17"/>
</dbReference>
<protein>
    <submittedName>
        <fullName evidence="1">Uncharacterized protein</fullName>
    </submittedName>
</protein>
<sequence length="522" mass="58851">MPQRASSSSSLMRPFVVLALPGMYLLYKYNQYRQQQMETARRRVTERELMHLNTKIFLNSTKCFWSNLFCASRILYHKPELNLLRCYAKNSDDECRRALADIPPEVDPLCPEPCEGRKKKKGILHKIKLKVIEGGTNFGTPFRRLECKKEVCKKKTIPEPVALPAPKRKVLPVPPPRPGVQVSILGADTAIGQYIALLLKQCPCIKKLRLYEAKDSQRSDCNRKLCSVAQDLQNINTNCLVQAFSSASSELERCLQNTDIVLMLESGYLNVDMSFEKRFCYQAPIVKSYADCISSACPKAFVIVCATPIDCMVPLVAETLKETGWYDPRKLLGSLAVPEMRASTLAARALCLEPRYTRVPCVGGTEGDSLVPLFSKAVEYFDFAKHNALMMTDAVRAAPVAVARSDGACMRAADLSEAHALAGLVLNVAHALLWTQLFLGIDMQLNREGICQKFDLPGKMSHVELELMDIALDYVTYNVDLAIKWHKALIDSECERCQMYMKKDWHYPKHFHHLDDCAIQLT</sequence>
<dbReference type="EMBL" id="CM034403">
    <property type="protein sequence ID" value="KAJ0174541.1"/>
    <property type="molecule type" value="Genomic_DNA"/>
</dbReference>
<proteinExistence type="predicted"/>
<evidence type="ECO:0000313" key="2">
    <source>
        <dbReference type="Proteomes" id="UP000824533"/>
    </source>
</evidence>
<comment type="caution">
    <text evidence="1">The sequence shown here is derived from an EMBL/GenBank/DDBJ whole genome shotgun (WGS) entry which is preliminary data.</text>
</comment>
<name>A0ACC1CSB9_9NEOP</name>
<reference evidence="1 2" key="1">
    <citation type="journal article" date="2021" name="Front. Genet.">
        <title>Chromosome-Level Genome Assembly Reveals Significant Gene Expansion in the Toll and IMD Signaling Pathways of Dendrolimus kikuchii.</title>
        <authorList>
            <person name="Zhou J."/>
            <person name="Wu P."/>
            <person name="Xiong Z."/>
            <person name="Liu N."/>
            <person name="Zhao N."/>
            <person name="Ji M."/>
            <person name="Qiu Y."/>
            <person name="Yang B."/>
        </authorList>
    </citation>
    <scope>NUCLEOTIDE SEQUENCE [LARGE SCALE GENOMIC DNA]</scope>
    <source>
        <strain evidence="1">Ann1</strain>
    </source>
</reference>
<organism evidence="1 2">
    <name type="scientific">Dendrolimus kikuchii</name>
    <dbReference type="NCBI Taxonomy" id="765133"/>
    <lineage>
        <taxon>Eukaryota</taxon>
        <taxon>Metazoa</taxon>
        <taxon>Ecdysozoa</taxon>
        <taxon>Arthropoda</taxon>
        <taxon>Hexapoda</taxon>
        <taxon>Insecta</taxon>
        <taxon>Pterygota</taxon>
        <taxon>Neoptera</taxon>
        <taxon>Endopterygota</taxon>
        <taxon>Lepidoptera</taxon>
        <taxon>Glossata</taxon>
        <taxon>Ditrysia</taxon>
        <taxon>Bombycoidea</taxon>
        <taxon>Lasiocampidae</taxon>
        <taxon>Dendrolimus</taxon>
    </lineage>
</organism>